<evidence type="ECO:0000313" key="3">
    <source>
        <dbReference type="EMBL" id="AHG62177.1"/>
    </source>
</evidence>
<dbReference type="Gene3D" id="2.30.330.10">
    <property type="entry name" value="SpoA-like"/>
    <property type="match status" value="2"/>
</dbReference>
<protein>
    <submittedName>
        <fullName evidence="3">Putative type III secretion system protein</fullName>
    </submittedName>
</protein>
<accession>W0P9M0</accession>
<evidence type="ECO:0000259" key="2">
    <source>
        <dbReference type="Pfam" id="PF01052"/>
    </source>
</evidence>
<dbReference type="InterPro" id="IPR001543">
    <property type="entry name" value="FliN-like_C"/>
</dbReference>
<reference evidence="3 4" key="1">
    <citation type="journal article" date="2014" name="Microbiology">
        <title>Unravelling the complete genome sequence of Advenella mimigardefordensis strain DPN7T and novel insights in the catabolism of the xenobiotic polythioester precursor 3,3'-dithiodipropionate.</title>
        <authorList>
            <person name="Wubbeler J.H."/>
            <person name="Hiessl S."/>
            <person name="Schuldes J."/>
            <person name="Thurmer A."/>
            <person name="Daniel R."/>
            <person name="Steinbuchel A."/>
        </authorList>
    </citation>
    <scope>NUCLEOTIDE SEQUENCE [LARGE SCALE GENOMIC DNA]</scope>
    <source>
        <strain evidence="4">DSM 17166 / LMG 22922 / DPN7</strain>
    </source>
</reference>
<dbReference type="PRINTS" id="PR00956">
    <property type="entry name" value="FLGMOTORFLIN"/>
</dbReference>
<dbReference type="InterPro" id="IPR013385">
    <property type="entry name" value="T3SS_SpaO/YscQ/SpaO"/>
</dbReference>
<dbReference type="HOGENOM" id="CLU_833234_0_0_4"/>
<proteinExistence type="inferred from homology"/>
<dbReference type="eggNOG" id="COG1886">
    <property type="taxonomic scope" value="Bacteria"/>
</dbReference>
<feature type="domain" description="Flagellar motor switch protein FliN-like C-terminal" evidence="2">
    <location>
        <begin position="260"/>
        <end position="328"/>
    </location>
</feature>
<dbReference type="NCBIfam" id="TIGR02551">
    <property type="entry name" value="SpaO_YscQ"/>
    <property type="match status" value="1"/>
</dbReference>
<sequence>MPEYSRSAHAWPASGQRLLAPLAFRVLNQDAALSVAPVAADEPLPSGSVSLALSDHGEQLYVQGHWLNELCGLAGLAGPANADWSQVSPAQRQFVVGWLLDDLFSRLETLLDRELAPSESGGLSSSGDWRRFELGRMASTAAAPPVMWLDLPQIVAARLERALLHKADAFWLQVPFTASLQAGHQTLRLKQLASLAPGDIVLLNRPLQDLQLVVSSCLLADVRTDAKGDVLVSAWYLDERRERSVESIHTQEDVDEVDVLDNLTVQLVCEVGRQSMTLAELKTLQPGSVLSMERGAQQAVDLLINGARVGQGELVRLDDALGVRIIRLAKSHG</sequence>
<gene>
    <name evidence="3" type="ORF">MIM_c00740</name>
</gene>
<dbReference type="PANTHER" id="PTHR30034:SF6">
    <property type="entry name" value="YOP PROTEINS TRANSLOCATION PROTEIN Q"/>
    <property type="match status" value="1"/>
</dbReference>
<dbReference type="PATRIC" id="fig|1247726.3.peg.81"/>
<dbReference type="GO" id="GO:0003774">
    <property type="term" value="F:cytoskeletal motor activity"/>
    <property type="evidence" value="ECO:0007669"/>
    <property type="project" value="InterPro"/>
</dbReference>
<dbReference type="RefSeq" id="WP_025370774.1">
    <property type="nucleotide sequence ID" value="NZ_CP003915.1"/>
</dbReference>
<dbReference type="GO" id="GO:0050918">
    <property type="term" value="P:positive chemotaxis"/>
    <property type="evidence" value="ECO:0007669"/>
    <property type="project" value="TreeGrafter"/>
</dbReference>
<dbReference type="GO" id="GO:0009425">
    <property type="term" value="C:bacterial-type flagellum basal body"/>
    <property type="evidence" value="ECO:0007669"/>
    <property type="project" value="InterPro"/>
</dbReference>
<dbReference type="PANTHER" id="PTHR30034">
    <property type="entry name" value="FLAGELLAR MOTOR SWITCH PROTEIN FLIM"/>
    <property type="match status" value="1"/>
</dbReference>
<keyword evidence="4" id="KW-1185">Reference proteome</keyword>
<dbReference type="KEGG" id="amim:MIM_c00740"/>
<dbReference type="AlphaFoldDB" id="W0P9M0"/>
<dbReference type="InterPro" id="IPR001172">
    <property type="entry name" value="FliN_T3SS_HrcQb"/>
</dbReference>
<dbReference type="GO" id="GO:0030254">
    <property type="term" value="P:protein secretion by the type III secretion system"/>
    <property type="evidence" value="ECO:0007669"/>
    <property type="project" value="InterPro"/>
</dbReference>
<dbReference type="Pfam" id="PF01052">
    <property type="entry name" value="FliMN_C"/>
    <property type="match status" value="1"/>
</dbReference>
<comment type="similarity">
    <text evidence="1">Belongs to the FliN/MopA/SpaO family.</text>
</comment>
<dbReference type="Proteomes" id="UP000019095">
    <property type="component" value="Chromosome"/>
</dbReference>
<organism evidence="3 4">
    <name type="scientific">Advenella mimigardefordensis (strain DSM 17166 / LMG 22922 / DPN7)</name>
    <dbReference type="NCBI Taxonomy" id="1247726"/>
    <lineage>
        <taxon>Bacteria</taxon>
        <taxon>Pseudomonadati</taxon>
        <taxon>Pseudomonadota</taxon>
        <taxon>Betaproteobacteria</taxon>
        <taxon>Burkholderiales</taxon>
        <taxon>Alcaligenaceae</taxon>
    </lineage>
</organism>
<name>W0P9M0_ADVMD</name>
<dbReference type="GO" id="GO:0071978">
    <property type="term" value="P:bacterial-type flagellum-dependent swarming motility"/>
    <property type="evidence" value="ECO:0007669"/>
    <property type="project" value="TreeGrafter"/>
</dbReference>
<evidence type="ECO:0000256" key="1">
    <source>
        <dbReference type="ARBA" id="ARBA00009226"/>
    </source>
</evidence>
<dbReference type="EMBL" id="CP003915">
    <property type="protein sequence ID" value="AHG62177.1"/>
    <property type="molecule type" value="Genomic_DNA"/>
</dbReference>
<evidence type="ECO:0000313" key="4">
    <source>
        <dbReference type="Proteomes" id="UP000019095"/>
    </source>
</evidence>
<dbReference type="OrthoDB" id="8903804at2"/>
<dbReference type="InterPro" id="IPR036429">
    <property type="entry name" value="SpoA-like_sf"/>
</dbReference>
<dbReference type="STRING" id="1247726.MIM_c00740"/>
<dbReference type="SUPFAM" id="SSF101801">
    <property type="entry name" value="Surface presentation of antigens (SPOA)"/>
    <property type="match status" value="1"/>
</dbReference>